<sequence>MAKRYFYFPAVLFLVLTSLFGGMGFAQNLNATDLSQIRVEDLSDDQIRSYMRQAEASGLSEAEMERLALERGMPPAEIDKLRERVERLGGGTTSLNKPGLSGRNTERQFLDSSHAAVEENTPRLDTVNEAEKSFNELRLRIYGASLFQGVTPVFEPSLQIATPRNYVIGPGDQLLIDIYGRSEENHSLMVTPDGTINIPYVGVLAVAGMTIEQATERIRSQMATVYSAIRTGATKINVALGNIRSIKVTVTGEVVKPGTYTLPSVANAFNALYHSGGPSVNGSFRNISVIRDGKVIAYLDIYDVLVNGAFTNNVRLEDQDILMVPPYESRIEFNGRVKRPAIFELKEGETFEDLLRYAGGFTEDAYKARVKVVRYTDKERRIEDVLQSQFGHYLPQTGDKYMAERVLDRFENRVAIEGAVFRPGEYELSPGLTLSMLIKKAEGLKEDAFLNRGYIVRLKDDMQTEQLAFNVAGVIAGTVPDIELKREDVVAISSIFDLREEYTVAIDGEIRSPGQFIYAEGMTLQDLIMQAGGFRESATGTRIEVSRRVKNADALSQSAQIAEVFQVDAHRGLTKTERDFVLMPFDKVVVRTATGYETQKTVRIEGEVLYPGIYTITRKDERISDLVKRAGGFTPFAYVAGASLKRGLAVDTTKTAETTAEMAEKELRLQEEQSRMLALKQLQSDANIVGDMNINKSINNGFVGINLERIIKRPGQQGDLILEDGDIIRVPKELQTVKISGEVLAPSTAVYSPSKGFKQYISQAGGFSARALRKSSYVLYANGSVKSTNRFLFFNNYPPIKPGAEIFVPQKEVRPPMSPQQWLGLGTGIASLAAIILTMIR</sequence>
<dbReference type="AlphaFoldDB" id="A0A1T5BN67"/>
<dbReference type="GO" id="GO:0015159">
    <property type="term" value="F:polysaccharide transmembrane transporter activity"/>
    <property type="evidence" value="ECO:0007669"/>
    <property type="project" value="InterPro"/>
</dbReference>
<feature type="domain" description="Polysaccharide export protein N-terminal" evidence="3">
    <location>
        <begin position="162"/>
        <end position="226"/>
    </location>
</feature>
<dbReference type="Gene3D" id="3.30.1950.10">
    <property type="entry name" value="wza like domain"/>
    <property type="match status" value="1"/>
</dbReference>
<dbReference type="Pfam" id="PF10531">
    <property type="entry name" value="SLBB"/>
    <property type="match status" value="5"/>
</dbReference>
<name>A0A1T5BN67_9SPHI</name>
<dbReference type="OrthoDB" id="9808948at2"/>
<proteinExistence type="predicted"/>
<feature type="domain" description="Soluble ligand binding" evidence="4">
    <location>
        <begin position="414"/>
        <end position="458"/>
    </location>
</feature>
<evidence type="ECO:0000256" key="1">
    <source>
        <dbReference type="ARBA" id="ARBA00022729"/>
    </source>
</evidence>
<feature type="domain" description="Soluble ligand binding" evidence="4">
    <location>
        <begin position="504"/>
        <end position="550"/>
    </location>
</feature>
<keyword evidence="1" id="KW-0732">Signal</keyword>
<reference evidence="5 6" key="1">
    <citation type="submission" date="2017-02" db="EMBL/GenBank/DDBJ databases">
        <authorList>
            <person name="Peterson S.W."/>
        </authorList>
    </citation>
    <scope>NUCLEOTIDE SEQUENCE [LARGE SCALE GENOMIC DNA]</scope>
    <source>
        <strain evidence="5 6">DSM 22899</strain>
    </source>
</reference>
<dbReference type="InterPro" id="IPR003715">
    <property type="entry name" value="Poly_export_N"/>
</dbReference>
<protein>
    <submittedName>
        <fullName evidence="5">Protein involved in polysaccharide export, contains SLBB domain of the beta-grasp fold</fullName>
    </submittedName>
</protein>
<dbReference type="PANTHER" id="PTHR33619:SF3">
    <property type="entry name" value="POLYSACCHARIDE EXPORT PROTEIN GFCE-RELATED"/>
    <property type="match status" value="1"/>
</dbReference>
<dbReference type="Gene3D" id="3.10.560.10">
    <property type="entry name" value="Outer membrane lipoprotein wza domain like"/>
    <property type="match status" value="6"/>
</dbReference>
<dbReference type="STRING" id="623280.SAMN05660226_01607"/>
<keyword evidence="6" id="KW-1185">Reference proteome</keyword>
<dbReference type="PANTHER" id="PTHR33619">
    <property type="entry name" value="POLYSACCHARIDE EXPORT PROTEIN GFCE-RELATED"/>
    <property type="match status" value="1"/>
</dbReference>
<evidence type="ECO:0000259" key="4">
    <source>
        <dbReference type="Pfam" id="PF10531"/>
    </source>
</evidence>
<dbReference type="Pfam" id="PF02563">
    <property type="entry name" value="Poly_export"/>
    <property type="match status" value="1"/>
</dbReference>
<accession>A0A1T5BN67</accession>
<dbReference type="EMBL" id="FUYS01000003">
    <property type="protein sequence ID" value="SKB48628.1"/>
    <property type="molecule type" value="Genomic_DNA"/>
</dbReference>
<dbReference type="InterPro" id="IPR049712">
    <property type="entry name" value="Poly_export"/>
</dbReference>
<dbReference type="Proteomes" id="UP000190541">
    <property type="component" value="Unassembled WGS sequence"/>
</dbReference>
<keyword evidence="2" id="KW-0175">Coiled coil</keyword>
<evidence type="ECO:0000259" key="3">
    <source>
        <dbReference type="Pfam" id="PF02563"/>
    </source>
</evidence>
<feature type="domain" description="Soluble ligand binding" evidence="4">
    <location>
        <begin position="247"/>
        <end position="296"/>
    </location>
</feature>
<feature type="domain" description="Soluble ligand binding" evidence="4">
    <location>
        <begin position="602"/>
        <end position="646"/>
    </location>
</feature>
<dbReference type="RefSeq" id="WP_079716278.1">
    <property type="nucleotide sequence ID" value="NZ_FUYS01000003.1"/>
</dbReference>
<evidence type="ECO:0000256" key="2">
    <source>
        <dbReference type="SAM" id="Coils"/>
    </source>
</evidence>
<dbReference type="InterPro" id="IPR019554">
    <property type="entry name" value="Soluble_ligand-bd"/>
</dbReference>
<organism evidence="5 6">
    <name type="scientific">Parapedobacter luteus</name>
    <dbReference type="NCBI Taxonomy" id="623280"/>
    <lineage>
        <taxon>Bacteria</taxon>
        <taxon>Pseudomonadati</taxon>
        <taxon>Bacteroidota</taxon>
        <taxon>Sphingobacteriia</taxon>
        <taxon>Sphingobacteriales</taxon>
        <taxon>Sphingobacteriaceae</taxon>
        <taxon>Parapedobacter</taxon>
    </lineage>
</organism>
<evidence type="ECO:0000313" key="6">
    <source>
        <dbReference type="Proteomes" id="UP000190541"/>
    </source>
</evidence>
<feature type="domain" description="Soluble ligand binding" evidence="4">
    <location>
        <begin position="335"/>
        <end position="374"/>
    </location>
</feature>
<evidence type="ECO:0000313" key="5">
    <source>
        <dbReference type="EMBL" id="SKB48628.1"/>
    </source>
</evidence>
<gene>
    <name evidence="5" type="ORF">SAMN05660226_01607</name>
</gene>
<feature type="coiled-coil region" evidence="2">
    <location>
        <begin position="653"/>
        <end position="682"/>
    </location>
</feature>